<feature type="transmembrane region" description="Helical" evidence="6">
    <location>
        <begin position="119"/>
        <end position="135"/>
    </location>
</feature>
<dbReference type="PANTHER" id="PTHR30250:SF11">
    <property type="entry name" value="O-ANTIGEN TRANSPORTER-RELATED"/>
    <property type="match status" value="1"/>
</dbReference>
<feature type="transmembrane region" description="Helical" evidence="6">
    <location>
        <begin position="426"/>
        <end position="445"/>
    </location>
</feature>
<feature type="transmembrane region" description="Helical" evidence="6">
    <location>
        <begin position="47"/>
        <end position="70"/>
    </location>
</feature>
<dbReference type="InterPro" id="IPR050833">
    <property type="entry name" value="Poly_Biosynth_Transport"/>
</dbReference>
<gene>
    <name evidence="7" type="ORF">BFGS077_000636</name>
</gene>
<dbReference type="PANTHER" id="PTHR30250">
    <property type="entry name" value="PST FAMILY PREDICTED COLANIC ACID TRANSPORTER"/>
    <property type="match status" value="1"/>
</dbReference>
<evidence type="ECO:0000256" key="5">
    <source>
        <dbReference type="ARBA" id="ARBA00023136"/>
    </source>
</evidence>
<feature type="transmembrane region" description="Helical" evidence="6">
    <location>
        <begin position="393"/>
        <end position="414"/>
    </location>
</feature>
<feature type="transmembrane region" description="Helical" evidence="6">
    <location>
        <begin position="451"/>
        <end position="470"/>
    </location>
</feature>
<dbReference type="Proteomes" id="UP001258434">
    <property type="component" value="Unassembled WGS sequence"/>
</dbReference>
<proteinExistence type="predicted"/>
<evidence type="ECO:0000256" key="2">
    <source>
        <dbReference type="ARBA" id="ARBA00022475"/>
    </source>
</evidence>
<feature type="transmembrane region" description="Helical" evidence="6">
    <location>
        <begin position="366"/>
        <end position="387"/>
    </location>
</feature>
<feature type="transmembrane region" description="Helical" evidence="6">
    <location>
        <begin position="156"/>
        <end position="174"/>
    </location>
</feature>
<feature type="transmembrane region" description="Helical" evidence="6">
    <location>
        <begin position="335"/>
        <end position="354"/>
    </location>
</feature>
<dbReference type="Pfam" id="PF01943">
    <property type="entry name" value="Polysacc_synt"/>
    <property type="match status" value="1"/>
</dbReference>
<dbReference type="InterPro" id="IPR002797">
    <property type="entry name" value="Polysacc_synth"/>
</dbReference>
<feature type="transmembrane region" description="Helical" evidence="6">
    <location>
        <begin position="16"/>
        <end position="35"/>
    </location>
</feature>
<name>A0ABD5FTF9_BACFG</name>
<dbReference type="GO" id="GO:0005886">
    <property type="term" value="C:plasma membrane"/>
    <property type="evidence" value="ECO:0007669"/>
    <property type="project" value="UniProtKB-SubCell"/>
</dbReference>
<accession>A0ABD5FTF9</accession>
<feature type="transmembrane region" description="Helical" evidence="6">
    <location>
        <begin position="180"/>
        <end position="203"/>
    </location>
</feature>
<feature type="transmembrane region" description="Helical" evidence="6">
    <location>
        <begin position="90"/>
        <end position="113"/>
    </location>
</feature>
<keyword evidence="5 6" id="KW-0472">Membrane</keyword>
<comment type="caution">
    <text evidence="7">The sequence shown here is derived from an EMBL/GenBank/DDBJ whole genome shotgun (WGS) entry which is preliminary data.</text>
</comment>
<sequence length="477" mass="55333">MYKKQSFWSNIIKQSSWYYLCSALNNGLAILLLPFLSRRLSTEEYGIIQLSTGIGLFLPMVFSCGIDRAIYRFFNECRTHKAKKELISTVYWFVVIVGMVFLTIFVLSSSLWFKSVVHISPYPYVLLFAYPYLFAELSTIGQSYFQQVFDLKRMTIIEVIGTAINLLLSIYFVVTWDDGALARLVAITISFFFKSSIYSYYLLKRNLLVFRCNYIKVWEYVKFSLPLLPNSISLWLSRTFDRILISYYCGTAIAGVYSTAVQVSFVLYFIQDSVTQAFGPMQIRLFIQNKVEAVRCLKIMSKIFYIIMLVSVVFLSSFCKEIMNFVLDEKFVPPVIVVALLSSVYIYQAQYRLFSDILIYHKKNKYFMYAGIIQAVISLLINIVFIPKYGYVVAGWSSLIAVMLYTLIIAYYSVKIENLSLDYSFYIKYTLILMLALFLLLNPLFNMDMHILLKLLLVSGILVFGIRDVFKLKKNIV</sequence>
<evidence type="ECO:0000256" key="3">
    <source>
        <dbReference type="ARBA" id="ARBA00022692"/>
    </source>
</evidence>
<evidence type="ECO:0000256" key="1">
    <source>
        <dbReference type="ARBA" id="ARBA00004651"/>
    </source>
</evidence>
<protein>
    <submittedName>
        <fullName evidence="7">Oligosaccharide flippase family protein</fullName>
    </submittedName>
</protein>
<dbReference type="AlphaFoldDB" id="A0ABD5FTF9"/>
<organism evidence="7 8">
    <name type="scientific">Bacteroides fragilis</name>
    <dbReference type="NCBI Taxonomy" id="817"/>
    <lineage>
        <taxon>Bacteria</taxon>
        <taxon>Pseudomonadati</taxon>
        <taxon>Bacteroidota</taxon>
        <taxon>Bacteroidia</taxon>
        <taxon>Bacteroidales</taxon>
        <taxon>Bacteroidaceae</taxon>
        <taxon>Bacteroides</taxon>
    </lineage>
</organism>
<reference evidence="7 8" key="2">
    <citation type="submission" date="2023-08" db="EMBL/GenBank/DDBJ databases">
        <authorList>
            <person name="Du M."/>
            <person name="Liu C."/>
            <person name="Liu S.-J."/>
        </authorList>
    </citation>
    <scope>NUCLEOTIDE SEQUENCE [LARGE SCALE GENOMIC DNA]</scope>
    <source>
        <strain evidence="7 8">GS077</strain>
    </source>
</reference>
<dbReference type="EMBL" id="JAVFHL010000001">
    <property type="protein sequence ID" value="MDT6975387.1"/>
    <property type="molecule type" value="Genomic_DNA"/>
</dbReference>
<evidence type="ECO:0000256" key="4">
    <source>
        <dbReference type="ARBA" id="ARBA00022989"/>
    </source>
</evidence>
<keyword evidence="2" id="KW-1003">Cell membrane</keyword>
<feature type="transmembrane region" description="Helical" evidence="6">
    <location>
        <begin position="303"/>
        <end position="323"/>
    </location>
</feature>
<dbReference type="RefSeq" id="WP_032568161.1">
    <property type="nucleotide sequence ID" value="NZ_CP098482.1"/>
</dbReference>
<evidence type="ECO:0000313" key="8">
    <source>
        <dbReference type="Proteomes" id="UP001258434"/>
    </source>
</evidence>
<reference evidence="8" key="1">
    <citation type="submission" date="2023-07" db="EMBL/GenBank/DDBJ databases">
        <title>A gut symbiont ubiquitin homologue binds and inactivates peptidyl-prolyl isomerase to mediate the interbacterial arms race in the human gut.</title>
        <authorList>
            <person name="Jiang K."/>
            <person name="Li W."/>
            <person name="Tong M."/>
            <person name="Xu J."/>
            <person name="Chen Z."/>
            <person name="Yang Y."/>
            <person name="Zang Y."/>
            <person name="Jiao X."/>
            <person name="Liu C."/>
            <person name="Lim B."/>
            <person name="Jiang X."/>
            <person name="Wang J."/>
            <person name="Wu D."/>
            <person name="Wang M."/>
            <person name="Liu S.-J."/>
            <person name="Shao F."/>
            <person name="Gao X."/>
        </authorList>
    </citation>
    <scope>NUCLEOTIDE SEQUENCE [LARGE SCALE GENOMIC DNA]</scope>
    <source>
        <strain evidence="8">GS077</strain>
    </source>
</reference>
<comment type="subcellular location">
    <subcellularLocation>
        <location evidence="1">Cell membrane</location>
        <topology evidence="1">Multi-pass membrane protein</topology>
    </subcellularLocation>
</comment>
<evidence type="ECO:0000313" key="7">
    <source>
        <dbReference type="EMBL" id="MDT6975387.1"/>
    </source>
</evidence>
<keyword evidence="3 6" id="KW-0812">Transmembrane</keyword>
<keyword evidence="4 6" id="KW-1133">Transmembrane helix</keyword>
<evidence type="ECO:0000256" key="6">
    <source>
        <dbReference type="SAM" id="Phobius"/>
    </source>
</evidence>